<reference evidence="1 2" key="1">
    <citation type="journal article" date="2021" name="Hortic Res">
        <title>Chromosome-scale assembly of the Dendrobium chrysotoxum genome enhances the understanding of orchid evolution.</title>
        <authorList>
            <person name="Zhang Y."/>
            <person name="Zhang G.Q."/>
            <person name="Zhang D."/>
            <person name="Liu X.D."/>
            <person name="Xu X.Y."/>
            <person name="Sun W.H."/>
            <person name="Yu X."/>
            <person name="Zhu X."/>
            <person name="Wang Z.W."/>
            <person name="Zhao X."/>
            <person name="Zhong W.Y."/>
            <person name="Chen H."/>
            <person name="Yin W.L."/>
            <person name="Huang T."/>
            <person name="Niu S.C."/>
            <person name="Liu Z.J."/>
        </authorList>
    </citation>
    <scope>NUCLEOTIDE SEQUENCE [LARGE SCALE GENOMIC DNA]</scope>
    <source>
        <strain evidence="1">Lindl</strain>
    </source>
</reference>
<name>A0AAV7FU25_DENCH</name>
<evidence type="ECO:0000313" key="1">
    <source>
        <dbReference type="EMBL" id="KAH0453210.1"/>
    </source>
</evidence>
<sequence length="90" mass="10045">MYVSIIEFIKNKRFYGEIIGKLRQVNTPQGDRTLALGFPIKGISKPFLSLPPRRYLLGVRFLFKALGIEELRGGGKFKGASTTLSKSAKL</sequence>
<accession>A0AAV7FU25</accession>
<gene>
    <name evidence="1" type="ORF">IEQ34_017534</name>
</gene>
<protein>
    <submittedName>
        <fullName evidence="1">Uncharacterized protein</fullName>
    </submittedName>
</protein>
<comment type="caution">
    <text evidence="1">The sequence shown here is derived from an EMBL/GenBank/DDBJ whole genome shotgun (WGS) entry which is preliminary data.</text>
</comment>
<dbReference type="Proteomes" id="UP000775213">
    <property type="component" value="Unassembled WGS sequence"/>
</dbReference>
<organism evidence="1 2">
    <name type="scientific">Dendrobium chrysotoxum</name>
    <name type="common">Orchid</name>
    <dbReference type="NCBI Taxonomy" id="161865"/>
    <lineage>
        <taxon>Eukaryota</taxon>
        <taxon>Viridiplantae</taxon>
        <taxon>Streptophyta</taxon>
        <taxon>Embryophyta</taxon>
        <taxon>Tracheophyta</taxon>
        <taxon>Spermatophyta</taxon>
        <taxon>Magnoliopsida</taxon>
        <taxon>Liliopsida</taxon>
        <taxon>Asparagales</taxon>
        <taxon>Orchidaceae</taxon>
        <taxon>Epidendroideae</taxon>
        <taxon>Malaxideae</taxon>
        <taxon>Dendrobiinae</taxon>
        <taxon>Dendrobium</taxon>
    </lineage>
</organism>
<dbReference type="EMBL" id="JAGFBR010000016">
    <property type="protein sequence ID" value="KAH0453210.1"/>
    <property type="molecule type" value="Genomic_DNA"/>
</dbReference>
<keyword evidence="2" id="KW-1185">Reference proteome</keyword>
<evidence type="ECO:0000313" key="2">
    <source>
        <dbReference type="Proteomes" id="UP000775213"/>
    </source>
</evidence>
<proteinExistence type="predicted"/>
<dbReference type="AlphaFoldDB" id="A0AAV7FU25"/>